<dbReference type="PROSITE" id="PS51910">
    <property type="entry name" value="GH18_2"/>
    <property type="match status" value="1"/>
</dbReference>
<evidence type="ECO:0000256" key="4">
    <source>
        <dbReference type="ARBA" id="ARBA00022801"/>
    </source>
</evidence>
<evidence type="ECO:0000256" key="7">
    <source>
        <dbReference type="RuleBase" id="RU000489"/>
    </source>
</evidence>
<evidence type="ECO:0000256" key="8">
    <source>
        <dbReference type="SAM" id="MobiDB-lite"/>
    </source>
</evidence>
<dbReference type="Gene3D" id="3.20.20.80">
    <property type="entry name" value="Glycosidases"/>
    <property type="match status" value="2"/>
</dbReference>
<evidence type="ECO:0000256" key="9">
    <source>
        <dbReference type="SAM" id="SignalP"/>
    </source>
</evidence>
<gene>
    <name evidence="12" type="ORF">V1264_012567</name>
</gene>
<feature type="domain" description="GH18" evidence="11">
    <location>
        <begin position="24"/>
        <end position="398"/>
    </location>
</feature>
<dbReference type="InterPro" id="IPR036508">
    <property type="entry name" value="Chitin-bd_dom_sf"/>
</dbReference>
<dbReference type="GO" id="GO:0005975">
    <property type="term" value="P:carbohydrate metabolic process"/>
    <property type="evidence" value="ECO:0007669"/>
    <property type="project" value="InterPro"/>
</dbReference>
<evidence type="ECO:0000259" key="11">
    <source>
        <dbReference type="PROSITE" id="PS51910"/>
    </source>
</evidence>
<evidence type="ECO:0000256" key="3">
    <source>
        <dbReference type="ARBA" id="ARBA00022729"/>
    </source>
</evidence>
<evidence type="ECO:0000313" key="12">
    <source>
        <dbReference type="EMBL" id="KAK7113237.1"/>
    </source>
</evidence>
<evidence type="ECO:0000256" key="2">
    <source>
        <dbReference type="ARBA" id="ARBA00022669"/>
    </source>
</evidence>
<evidence type="ECO:0000313" key="13">
    <source>
        <dbReference type="Proteomes" id="UP001374579"/>
    </source>
</evidence>
<keyword evidence="13" id="KW-1185">Reference proteome</keyword>
<keyword evidence="4 7" id="KW-0378">Hydrolase</keyword>
<reference evidence="12 13" key="1">
    <citation type="submission" date="2024-02" db="EMBL/GenBank/DDBJ databases">
        <title>Chromosome-scale genome assembly of the rough periwinkle Littorina saxatilis.</title>
        <authorList>
            <person name="De Jode A."/>
            <person name="Faria R."/>
            <person name="Formenti G."/>
            <person name="Sims Y."/>
            <person name="Smith T.P."/>
            <person name="Tracey A."/>
            <person name="Wood J.M.D."/>
            <person name="Zagrodzka Z.B."/>
            <person name="Johannesson K."/>
            <person name="Butlin R.K."/>
            <person name="Leder E.H."/>
        </authorList>
    </citation>
    <scope>NUCLEOTIDE SEQUENCE [LARGE SCALE GENOMIC DNA]</scope>
    <source>
        <strain evidence="12">Snail1</strain>
        <tissue evidence="12">Muscle</tissue>
    </source>
</reference>
<dbReference type="Pfam" id="PF00704">
    <property type="entry name" value="Glyco_hydro_18"/>
    <property type="match status" value="1"/>
</dbReference>
<evidence type="ECO:0000256" key="6">
    <source>
        <dbReference type="ARBA" id="ARBA00023295"/>
    </source>
</evidence>
<dbReference type="Proteomes" id="UP001374579">
    <property type="component" value="Unassembled WGS sequence"/>
</dbReference>
<feature type="domain" description="Chitin-binding type-2" evidence="10">
    <location>
        <begin position="796"/>
        <end position="853"/>
    </location>
</feature>
<dbReference type="InterPro" id="IPR029070">
    <property type="entry name" value="Chitinase_insertion_sf"/>
</dbReference>
<keyword evidence="6 7" id="KW-0326">Glycosidase</keyword>
<dbReference type="PANTHER" id="PTHR11177:SF317">
    <property type="entry name" value="CHITINASE 12-RELATED"/>
    <property type="match status" value="1"/>
</dbReference>
<feature type="region of interest" description="Disordered" evidence="8">
    <location>
        <begin position="698"/>
        <end position="729"/>
    </location>
</feature>
<dbReference type="PANTHER" id="PTHR11177">
    <property type="entry name" value="CHITINASE"/>
    <property type="match status" value="1"/>
</dbReference>
<accession>A0AAN9GLR4</accession>
<keyword evidence="3 9" id="KW-0732">Signal</keyword>
<keyword evidence="2" id="KW-0147">Chitin-binding</keyword>
<dbReference type="FunFam" id="3.20.20.80:FF:000007">
    <property type="entry name" value="Acidic mammalian chitinase"/>
    <property type="match status" value="1"/>
</dbReference>
<dbReference type="GO" id="GO:0004568">
    <property type="term" value="F:chitinase activity"/>
    <property type="evidence" value="ECO:0007669"/>
    <property type="project" value="UniProtKB-ARBA"/>
</dbReference>
<dbReference type="PROSITE" id="PS01095">
    <property type="entry name" value="GH18_1"/>
    <property type="match status" value="1"/>
</dbReference>
<dbReference type="GO" id="GO:0005576">
    <property type="term" value="C:extracellular region"/>
    <property type="evidence" value="ECO:0007669"/>
    <property type="project" value="InterPro"/>
</dbReference>
<dbReference type="InterPro" id="IPR050314">
    <property type="entry name" value="Glycosyl_Hydrlase_18"/>
</dbReference>
<dbReference type="SUPFAM" id="SSF51445">
    <property type="entry name" value="(Trans)glycosidases"/>
    <property type="match status" value="1"/>
</dbReference>
<dbReference type="EMBL" id="JBAMIC010000002">
    <property type="protein sequence ID" value="KAK7113237.1"/>
    <property type="molecule type" value="Genomic_DNA"/>
</dbReference>
<protein>
    <recommendedName>
        <fullName evidence="14">Chitinase</fullName>
    </recommendedName>
</protein>
<dbReference type="SMART" id="SM00636">
    <property type="entry name" value="Glyco_18"/>
    <property type="match status" value="1"/>
</dbReference>
<sequence length="857" mass="94746">MLVFGVLLSAIFAVTSPQAAGSSLRRVCYYTNWSQYRPGAGRYVPENVDPSLCTHYIYAFATLQGNNIKAFEWNDESTAWSKGMYERFMALKQKNPAMKVLLAVGGWNMASGPFTNMVATQQSRGQFIQSATSFLRKNGFDGLDVDWEYPANRGSPAGDRNRFTDLIRELRLAFDAEAASSGQAKLLLSAAVAAGKGNIDTAYDIPQLNQFLDFINLMTYDLHGSWETFTAHQTALFPRKAETGDQRYLNVDYVAKYWVQKGATPSKLNIGVATFGRSFTLSNPSQNSLGATARQAGKAGQFTRENGFLAYYEICQMKQTGGQAHDDPEQFVRYVTKGDQWVGGEDEHTLTQKTCYIKQHGYGGVMVWAIDLDDFSGKVCGKGPYPLLHAINNELNNPSFNNCPNPAAPVAVQTQIPVFGTTQPPFGTQAPYVTRNPYVPQTPGPTAGPFTFAVFGKTASPGGVQTQAPYVPQTAYPTLQPYQTQAPYVPQTPQPTQPPINPTFAVLWNTLNPVKTQAPYVPQTPQPTQRPYVPITHVATQPPYNPTFAVFWNTANPGHTQAPYPPVQTQAPYVPVQTQAPYVPVQTQAPYVPVQTQAHYVPVQTQQPTANNSPLQPYSQRGLNCMNLPSDFYPNPFACEEYFICANQVSYRVRCANGLQYNPVTKHCDWPSNVHCVNLHNPAPQLSPLGLQTQQPIVNTRPPRQTRSPVVYTQRPPVYTQQPPVYTQRPPVYTQQPPVYTQQPPVYTQRPPVYTQQPPVYTQQPPMQTQRPAMFTQTPVYTNAPSGGGNSGSAQSNFCQTRSDGFYPDSGDCTHYYQCSNHVTNYMPCPPALGFNNAKGSCDYAYNIPGCLATIQG</sequence>
<dbReference type="InterPro" id="IPR011583">
    <property type="entry name" value="Chitinase_II/V-like_cat"/>
</dbReference>
<dbReference type="InterPro" id="IPR002557">
    <property type="entry name" value="Chitin-bd_dom"/>
</dbReference>
<dbReference type="SUPFAM" id="SSF57625">
    <property type="entry name" value="Invertebrate chitin-binding proteins"/>
    <property type="match status" value="2"/>
</dbReference>
<dbReference type="Gene3D" id="2.170.140.10">
    <property type="entry name" value="Chitin binding domain"/>
    <property type="match status" value="1"/>
</dbReference>
<evidence type="ECO:0008006" key="14">
    <source>
        <dbReference type="Google" id="ProtNLM"/>
    </source>
</evidence>
<feature type="domain" description="Chitin-binding type-2" evidence="10">
    <location>
        <begin position="622"/>
        <end position="678"/>
    </location>
</feature>
<keyword evidence="5" id="KW-1015">Disulfide bond</keyword>
<feature type="signal peptide" evidence="9">
    <location>
        <begin position="1"/>
        <end position="21"/>
    </location>
</feature>
<name>A0AAN9GLR4_9CAEN</name>
<dbReference type="PROSITE" id="PS50940">
    <property type="entry name" value="CHIT_BIND_II"/>
    <property type="match status" value="2"/>
</dbReference>
<dbReference type="SUPFAM" id="SSF54556">
    <property type="entry name" value="Chitinase insertion domain"/>
    <property type="match status" value="1"/>
</dbReference>
<dbReference type="InterPro" id="IPR017853">
    <property type="entry name" value="GH"/>
</dbReference>
<dbReference type="GO" id="GO:0008061">
    <property type="term" value="F:chitin binding"/>
    <property type="evidence" value="ECO:0007669"/>
    <property type="project" value="UniProtKB-KW"/>
</dbReference>
<dbReference type="InterPro" id="IPR001223">
    <property type="entry name" value="Glyco_hydro18_cat"/>
</dbReference>
<dbReference type="GO" id="GO:0006032">
    <property type="term" value="P:chitin catabolic process"/>
    <property type="evidence" value="ECO:0007669"/>
    <property type="project" value="TreeGrafter"/>
</dbReference>
<dbReference type="AlphaFoldDB" id="A0AAN9GLR4"/>
<feature type="chain" id="PRO_5042977641" description="Chitinase" evidence="9">
    <location>
        <begin position="22"/>
        <end position="857"/>
    </location>
</feature>
<comment type="similarity">
    <text evidence="1">Belongs to the glycosyl hydrolase 18 family. Chitinase class II subfamily.</text>
</comment>
<dbReference type="FunFam" id="3.10.50.10:FF:000001">
    <property type="entry name" value="Chitinase 3-like 1"/>
    <property type="match status" value="1"/>
</dbReference>
<proteinExistence type="inferred from homology"/>
<comment type="caution">
    <text evidence="12">The sequence shown here is derived from an EMBL/GenBank/DDBJ whole genome shotgun (WGS) entry which is preliminary data.</text>
</comment>
<dbReference type="InterPro" id="IPR001579">
    <property type="entry name" value="Glyco_hydro_18_chit_AS"/>
</dbReference>
<feature type="compositionally biased region" description="Polar residues" evidence="8">
    <location>
        <begin position="698"/>
        <end position="708"/>
    </location>
</feature>
<dbReference type="Gene3D" id="3.10.50.10">
    <property type="match status" value="1"/>
</dbReference>
<dbReference type="Pfam" id="PF01607">
    <property type="entry name" value="CBM_14"/>
    <property type="match status" value="2"/>
</dbReference>
<evidence type="ECO:0000256" key="1">
    <source>
        <dbReference type="ARBA" id="ARBA00009121"/>
    </source>
</evidence>
<organism evidence="12 13">
    <name type="scientific">Littorina saxatilis</name>
    <dbReference type="NCBI Taxonomy" id="31220"/>
    <lineage>
        <taxon>Eukaryota</taxon>
        <taxon>Metazoa</taxon>
        <taxon>Spiralia</taxon>
        <taxon>Lophotrochozoa</taxon>
        <taxon>Mollusca</taxon>
        <taxon>Gastropoda</taxon>
        <taxon>Caenogastropoda</taxon>
        <taxon>Littorinimorpha</taxon>
        <taxon>Littorinoidea</taxon>
        <taxon>Littorinidae</taxon>
        <taxon>Littorina</taxon>
    </lineage>
</organism>
<evidence type="ECO:0000259" key="10">
    <source>
        <dbReference type="PROSITE" id="PS50940"/>
    </source>
</evidence>
<dbReference type="SMART" id="SM00494">
    <property type="entry name" value="ChtBD2"/>
    <property type="match status" value="2"/>
</dbReference>
<dbReference type="CDD" id="cd02872">
    <property type="entry name" value="GH18_chitolectin_chitotriosidase"/>
    <property type="match status" value="1"/>
</dbReference>
<evidence type="ECO:0000256" key="5">
    <source>
        <dbReference type="ARBA" id="ARBA00023157"/>
    </source>
</evidence>